<proteinExistence type="predicted"/>
<feature type="compositionally biased region" description="Basic and acidic residues" evidence="1">
    <location>
        <begin position="61"/>
        <end position="71"/>
    </location>
</feature>
<feature type="region of interest" description="Disordered" evidence="1">
    <location>
        <begin position="44"/>
        <end position="122"/>
    </location>
</feature>
<name>A0A2X0MMH3_9BASI</name>
<evidence type="ECO:0000313" key="3">
    <source>
        <dbReference type="Proteomes" id="UP000249723"/>
    </source>
</evidence>
<keyword evidence="3" id="KW-1185">Reference proteome</keyword>
<protein>
    <submittedName>
        <fullName evidence="2">BZ3500_MvSof-1268-A1-R1_Chr1-1g01162 protein</fullName>
    </submittedName>
</protein>
<evidence type="ECO:0000256" key="1">
    <source>
        <dbReference type="SAM" id="MobiDB-lite"/>
    </source>
</evidence>
<gene>
    <name evidence="2" type="ORF">BZ3500_MVSOF-1268-A1-R1_CHR1-1G01162</name>
</gene>
<feature type="region of interest" description="Disordered" evidence="1">
    <location>
        <begin position="1"/>
        <end position="26"/>
    </location>
</feature>
<evidence type="ECO:0000313" key="2">
    <source>
        <dbReference type="EMBL" id="SCZ89411.1"/>
    </source>
</evidence>
<dbReference type="Proteomes" id="UP000249723">
    <property type="component" value="Unassembled WGS sequence"/>
</dbReference>
<reference evidence="3" key="1">
    <citation type="submission" date="2016-10" db="EMBL/GenBank/DDBJ databases">
        <authorList>
            <person name="Jeantristanb JTB J.-T."/>
            <person name="Ricardo R."/>
        </authorList>
    </citation>
    <scope>NUCLEOTIDE SEQUENCE [LARGE SCALE GENOMIC DNA]</scope>
</reference>
<dbReference type="AlphaFoldDB" id="A0A2X0MMH3"/>
<sequence length="158" mass="17740">MTYTSPTPRRQYALKRQASQEVEGHARVGIFPGTYLASDGGLRFAPRHRVDGSDDDQDEDTVPRSPDRLDFEEQESQGDLWCASDEDEPTSPAQTAEEMPSSDDDIEDSSENELHSNWSASSPVDQLRDDMILEAWYFCFDRPIGIAQAVFDNGDDSM</sequence>
<accession>A0A2X0MMH3</accession>
<dbReference type="OrthoDB" id="2539747at2759"/>
<organism evidence="2 3">
    <name type="scientific">Microbotryum saponariae</name>
    <dbReference type="NCBI Taxonomy" id="289078"/>
    <lineage>
        <taxon>Eukaryota</taxon>
        <taxon>Fungi</taxon>
        <taxon>Dikarya</taxon>
        <taxon>Basidiomycota</taxon>
        <taxon>Pucciniomycotina</taxon>
        <taxon>Microbotryomycetes</taxon>
        <taxon>Microbotryales</taxon>
        <taxon>Microbotryaceae</taxon>
        <taxon>Microbotryum</taxon>
    </lineage>
</organism>
<dbReference type="EMBL" id="FMWP01000013">
    <property type="protein sequence ID" value="SCZ89411.1"/>
    <property type="molecule type" value="Genomic_DNA"/>
</dbReference>
<dbReference type="STRING" id="289078.A0A2X0MMH3"/>
<feature type="compositionally biased region" description="Acidic residues" evidence="1">
    <location>
        <begin position="100"/>
        <end position="111"/>
    </location>
</feature>